<evidence type="ECO:0000313" key="2">
    <source>
        <dbReference type="Proteomes" id="UP000683925"/>
    </source>
</evidence>
<proteinExistence type="predicted"/>
<dbReference type="OMA" id="IYQYPRY"/>
<accession>A0A8S1UIW8</accession>
<dbReference type="AlphaFoldDB" id="A0A8S1UIW8"/>
<evidence type="ECO:0000313" key="1">
    <source>
        <dbReference type="EMBL" id="CAD8163689.1"/>
    </source>
</evidence>
<protein>
    <submittedName>
        <fullName evidence="1">Uncharacterized protein</fullName>
    </submittedName>
</protein>
<gene>
    <name evidence="1" type="ORF">POCTA_138.1.T0430315</name>
</gene>
<reference evidence="1" key="1">
    <citation type="submission" date="2021-01" db="EMBL/GenBank/DDBJ databases">
        <authorList>
            <consortium name="Genoscope - CEA"/>
            <person name="William W."/>
        </authorList>
    </citation>
    <scope>NUCLEOTIDE SEQUENCE</scope>
</reference>
<name>A0A8S1UIW8_PAROT</name>
<sequence length="733" mass="88319">MLECEEQDHNQQEIILICINVDCQIKRSCCIDCIVKHNSHKQDLKSINQITKWKKSTTNDYEIYQKKITQIVEIMSQAQKYVSCFVEDLEKSFDEIMIEEFEKQVCNLLRIQQLSSSFNQLTSNLETFMEPISQIFSTVESSSKDKWVKAQPPLNITKNQYQNIAQEQSIQKEQQIDFENKEPKQEKQMKKFENLDLIRKENGFNIYQYPRYYKSSIECLEEYKTIILIGTQNSDKQNLINLFVNYYYGVEFSDNYRFEIMDDIDISKDRQNDEYQQMKVYYVTPSNGQSGLRIIYTLDYNDDLSYDDQNKTDTIQNVIYNSASLNQNILIGFVIPQQVQIGTFFMLESILSRFPNILINNILFLFPDCTDEFPKQKQTLQSKTEMINGILSPVFKMIPTKSNFWYLQFNTSVVYQENKKKQNQVFWEMGKNSFQLLLSESLSNKINCNILLEMKCKYDEFFKVINFSMFTEQMKEMFLFLYKRENFQIQFLQQYENIKQKLEDFLDFSKTKTQQQNGPIHYLYYFQNNDEGFKQPIEKIMKDYNYFIEQNIQKFRDFQILIKNKDDYNQDFEHFYEQFKNFGSFMEQQYKSWQQYFKFNSILTSINHGQGKYYELLNSKEQSLIQEGWQERAKLLTKTSKSFQYFDGLIKLPNLEQLINQWFDQYFSEKGCTINKYYKITWQFTISIYWVLDVVQVELFKNYQQLQIKKRISEDCDKHFDNFILRILQDILN</sequence>
<dbReference type="OrthoDB" id="310702at2759"/>
<keyword evidence="2" id="KW-1185">Reference proteome</keyword>
<organism evidence="1 2">
    <name type="scientific">Paramecium octaurelia</name>
    <dbReference type="NCBI Taxonomy" id="43137"/>
    <lineage>
        <taxon>Eukaryota</taxon>
        <taxon>Sar</taxon>
        <taxon>Alveolata</taxon>
        <taxon>Ciliophora</taxon>
        <taxon>Intramacronucleata</taxon>
        <taxon>Oligohymenophorea</taxon>
        <taxon>Peniculida</taxon>
        <taxon>Parameciidae</taxon>
        <taxon>Paramecium</taxon>
    </lineage>
</organism>
<dbReference type="EMBL" id="CAJJDP010000043">
    <property type="protein sequence ID" value="CAD8163689.1"/>
    <property type="molecule type" value="Genomic_DNA"/>
</dbReference>
<comment type="caution">
    <text evidence="1">The sequence shown here is derived from an EMBL/GenBank/DDBJ whole genome shotgun (WGS) entry which is preliminary data.</text>
</comment>
<dbReference type="Proteomes" id="UP000683925">
    <property type="component" value="Unassembled WGS sequence"/>
</dbReference>